<keyword evidence="8" id="KW-0653">Protein transport</keyword>
<dbReference type="Pfam" id="PF01203">
    <property type="entry name" value="T2SSN"/>
    <property type="match status" value="1"/>
</dbReference>
<evidence type="ECO:0000256" key="4">
    <source>
        <dbReference type="ARBA" id="ARBA00022448"/>
    </source>
</evidence>
<gene>
    <name evidence="12" type="ORF">CWE23_04280</name>
</gene>
<evidence type="ECO:0000256" key="8">
    <source>
        <dbReference type="ARBA" id="ARBA00022927"/>
    </source>
</evidence>
<name>A0AA94EHC5_9GAMM</name>
<keyword evidence="4" id="KW-0813">Transport</keyword>
<protein>
    <recommendedName>
        <fullName evidence="3">Type II secretion system protein N</fullName>
    </recommendedName>
    <alternativeName>
        <fullName evidence="10">General secretion pathway protein N</fullName>
    </alternativeName>
</protein>
<evidence type="ECO:0000256" key="2">
    <source>
        <dbReference type="ARBA" id="ARBA00007208"/>
    </source>
</evidence>
<dbReference type="GO" id="GO:0015628">
    <property type="term" value="P:protein secretion by the type II secretion system"/>
    <property type="evidence" value="ECO:0007669"/>
    <property type="project" value="InterPro"/>
</dbReference>
<keyword evidence="11" id="KW-1133">Transmembrane helix</keyword>
<reference evidence="13" key="1">
    <citation type="journal article" date="2018" name="Front. Microbiol.">
        <title>Genome-Based Analysis Reveals the Taxonomy and Diversity of the Family Idiomarinaceae.</title>
        <authorList>
            <person name="Liu Y."/>
            <person name="Lai Q."/>
            <person name="Shao Z."/>
        </authorList>
    </citation>
    <scope>NUCLEOTIDE SEQUENCE [LARGE SCALE GENOMIC DNA]</scope>
    <source>
        <strain evidence="13">SN-14</strain>
    </source>
</reference>
<keyword evidence="9 11" id="KW-0472">Membrane</keyword>
<proteinExistence type="inferred from homology"/>
<organism evidence="12 13">
    <name type="scientific">Idiomarina aquatica</name>
    <dbReference type="NCBI Taxonomy" id="1327752"/>
    <lineage>
        <taxon>Bacteria</taxon>
        <taxon>Pseudomonadati</taxon>
        <taxon>Pseudomonadota</taxon>
        <taxon>Gammaproteobacteria</taxon>
        <taxon>Alteromonadales</taxon>
        <taxon>Idiomarinaceae</taxon>
        <taxon>Idiomarina</taxon>
    </lineage>
</organism>
<evidence type="ECO:0000256" key="10">
    <source>
        <dbReference type="ARBA" id="ARBA00030772"/>
    </source>
</evidence>
<keyword evidence="5" id="KW-1003">Cell membrane</keyword>
<dbReference type="GO" id="GO:0015627">
    <property type="term" value="C:type II protein secretion system complex"/>
    <property type="evidence" value="ECO:0007669"/>
    <property type="project" value="InterPro"/>
</dbReference>
<keyword evidence="13" id="KW-1185">Reference proteome</keyword>
<keyword evidence="7 11" id="KW-0812">Transmembrane</keyword>
<dbReference type="InterPro" id="IPR022792">
    <property type="entry name" value="T2SS_protein-GspN"/>
</dbReference>
<dbReference type="EMBL" id="PIPS01000001">
    <property type="protein sequence ID" value="RUO45237.1"/>
    <property type="molecule type" value="Genomic_DNA"/>
</dbReference>
<accession>A0AA94EHC5</accession>
<dbReference type="AlphaFoldDB" id="A0AA94EHC5"/>
<comment type="caution">
    <text evidence="12">The sequence shown here is derived from an EMBL/GenBank/DDBJ whole genome shotgun (WGS) entry which is preliminary data.</text>
</comment>
<evidence type="ECO:0000256" key="1">
    <source>
        <dbReference type="ARBA" id="ARBA00004533"/>
    </source>
</evidence>
<comment type="subcellular location">
    <subcellularLocation>
        <location evidence="1">Cell inner membrane</location>
    </subcellularLocation>
</comment>
<dbReference type="GO" id="GO:0005886">
    <property type="term" value="C:plasma membrane"/>
    <property type="evidence" value="ECO:0007669"/>
    <property type="project" value="UniProtKB-SubCell"/>
</dbReference>
<comment type="similarity">
    <text evidence="2">Belongs to the GSP N family.</text>
</comment>
<evidence type="ECO:0000256" key="6">
    <source>
        <dbReference type="ARBA" id="ARBA00022519"/>
    </source>
</evidence>
<evidence type="ECO:0000256" key="7">
    <source>
        <dbReference type="ARBA" id="ARBA00022692"/>
    </source>
</evidence>
<dbReference type="RefSeq" id="WP_126819609.1">
    <property type="nucleotide sequence ID" value="NZ_PIPS01000001.1"/>
</dbReference>
<keyword evidence="6" id="KW-0997">Cell inner membrane</keyword>
<evidence type="ECO:0000256" key="5">
    <source>
        <dbReference type="ARBA" id="ARBA00022475"/>
    </source>
</evidence>
<sequence length="246" mass="26456">MKRWWWLLVVYVVALVVMLPAKVIYWLPLPPQVSVSQVSGSLWQGNIGALQIQGVPLTNVGWNWRVSKLLTGQLSIDVTVPAAAGNPLTVNGTVQAGLSGVSVDNLRSKGDLATLLQLSNTRLPLTTRGRWSVNVDAFTVSDPGPVKWCNQLRGDAQGQDIQVLVNGVWQNLGDFPVGLSCDNSGAVGLSMNGNNSLGLAFDGTVNSQDIRIAGTVRPNPRTPEGLAKMLQYLGQPDAQGRYRFSL</sequence>
<evidence type="ECO:0000256" key="3">
    <source>
        <dbReference type="ARBA" id="ARBA00021563"/>
    </source>
</evidence>
<evidence type="ECO:0000313" key="13">
    <source>
        <dbReference type="Proteomes" id="UP000286680"/>
    </source>
</evidence>
<evidence type="ECO:0000256" key="11">
    <source>
        <dbReference type="SAM" id="Phobius"/>
    </source>
</evidence>
<evidence type="ECO:0000313" key="12">
    <source>
        <dbReference type="EMBL" id="RUO45237.1"/>
    </source>
</evidence>
<feature type="transmembrane region" description="Helical" evidence="11">
    <location>
        <begin position="5"/>
        <end position="27"/>
    </location>
</feature>
<evidence type="ECO:0000256" key="9">
    <source>
        <dbReference type="ARBA" id="ARBA00023136"/>
    </source>
</evidence>
<dbReference type="Proteomes" id="UP000286680">
    <property type="component" value="Unassembled WGS sequence"/>
</dbReference>